<dbReference type="EMBL" id="CAJNOK010003500">
    <property type="protein sequence ID" value="CAF0903682.1"/>
    <property type="molecule type" value="Genomic_DNA"/>
</dbReference>
<proteinExistence type="predicted"/>
<comment type="caution">
    <text evidence="4">The sequence shown here is derived from an EMBL/GenBank/DDBJ whole genome shotgun (WGS) entry which is preliminary data.</text>
</comment>
<dbReference type="EMBL" id="CAJOBC010002847">
    <property type="protein sequence ID" value="CAF3754573.1"/>
    <property type="molecule type" value="Genomic_DNA"/>
</dbReference>
<dbReference type="Pfam" id="PF00567">
    <property type="entry name" value="TUDOR"/>
    <property type="match status" value="1"/>
</dbReference>
<dbReference type="OrthoDB" id="9995375at2759"/>
<dbReference type="Proteomes" id="UP000681722">
    <property type="component" value="Unassembled WGS sequence"/>
</dbReference>
<feature type="region of interest" description="Disordered" evidence="1">
    <location>
        <begin position="328"/>
        <end position="361"/>
    </location>
</feature>
<evidence type="ECO:0000313" key="6">
    <source>
        <dbReference type="EMBL" id="CAF3754573.1"/>
    </source>
</evidence>
<accession>A0A814F7K8</accession>
<dbReference type="FunFam" id="2.30.30.140:FF:000018">
    <property type="entry name" value="Serine/threonine-protein kinase 31"/>
    <property type="match status" value="1"/>
</dbReference>
<dbReference type="SMART" id="SM00333">
    <property type="entry name" value="TUDOR"/>
    <property type="match status" value="1"/>
</dbReference>
<gene>
    <name evidence="4" type="ORF">GPM918_LOCUS12801</name>
    <name evidence="3" type="ORF">OVA965_LOCUS9755</name>
    <name evidence="6" type="ORF">SRO942_LOCUS12801</name>
    <name evidence="5" type="ORF">TMI583_LOCUS9751</name>
</gene>
<keyword evidence="7" id="KW-1185">Reference proteome</keyword>
<evidence type="ECO:0000259" key="2">
    <source>
        <dbReference type="PROSITE" id="PS50304"/>
    </source>
</evidence>
<dbReference type="Proteomes" id="UP000663829">
    <property type="component" value="Unassembled WGS sequence"/>
</dbReference>
<dbReference type="PANTHER" id="PTHR22948">
    <property type="entry name" value="TUDOR DOMAIN CONTAINING PROTEIN"/>
    <property type="match status" value="1"/>
</dbReference>
<dbReference type="SUPFAM" id="SSF63748">
    <property type="entry name" value="Tudor/PWWP/MBT"/>
    <property type="match status" value="1"/>
</dbReference>
<evidence type="ECO:0000313" key="5">
    <source>
        <dbReference type="EMBL" id="CAF3683897.1"/>
    </source>
</evidence>
<evidence type="ECO:0000313" key="7">
    <source>
        <dbReference type="Proteomes" id="UP000663829"/>
    </source>
</evidence>
<dbReference type="EMBL" id="CAJNOQ010002847">
    <property type="protein sequence ID" value="CAF0982052.1"/>
    <property type="molecule type" value="Genomic_DNA"/>
</dbReference>
<feature type="domain" description="Tudor" evidence="2">
    <location>
        <begin position="427"/>
        <end position="489"/>
    </location>
</feature>
<dbReference type="InterPro" id="IPR050621">
    <property type="entry name" value="Tudor_domain_containing"/>
</dbReference>
<dbReference type="AlphaFoldDB" id="A0A814F7K8"/>
<feature type="compositionally biased region" description="Polar residues" evidence="1">
    <location>
        <begin position="222"/>
        <end position="243"/>
    </location>
</feature>
<reference evidence="4" key="1">
    <citation type="submission" date="2021-02" db="EMBL/GenBank/DDBJ databases">
        <authorList>
            <person name="Nowell W R."/>
        </authorList>
    </citation>
    <scope>NUCLEOTIDE SEQUENCE</scope>
</reference>
<organism evidence="4 7">
    <name type="scientific">Didymodactylos carnosus</name>
    <dbReference type="NCBI Taxonomy" id="1234261"/>
    <lineage>
        <taxon>Eukaryota</taxon>
        <taxon>Metazoa</taxon>
        <taxon>Spiralia</taxon>
        <taxon>Gnathifera</taxon>
        <taxon>Rotifera</taxon>
        <taxon>Eurotatoria</taxon>
        <taxon>Bdelloidea</taxon>
        <taxon>Philodinida</taxon>
        <taxon>Philodinidae</taxon>
        <taxon>Didymodactylos</taxon>
    </lineage>
</organism>
<dbReference type="PANTHER" id="PTHR22948:SF76">
    <property type="entry name" value="FI20010P1-RELATED"/>
    <property type="match status" value="1"/>
</dbReference>
<dbReference type="Proteomes" id="UP000677228">
    <property type="component" value="Unassembled WGS sequence"/>
</dbReference>
<evidence type="ECO:0000313" key="4">
    <source>
        <dbReference type="EMBL" id="CAF0982052.1"/>
    </source>
</evidence>
<dbReference type="Gene3D" id="2.30.30.140">
    <property type="match status" value="1"/>
</dbReference>
<dbReference type="PROSITE" id="PS50304">
    <property type="entry name" value="TUDOR"/>
    <property type="match status" value="1"/>
</dbReference>
<evidence type="ECO:0000313" key="3">
    <source>
        <dbReference type="EMBL" id="CAF0903682.1"/>
    </source>
</evidence>
<sequence length="631" mass="72029">MSLPSTNNTITMVVEYSAQRRKFILSIPIDFQVLSIQMSEAFSLDKTGQTHVLQTFDEQVQDYIDIDGQTFQPDNLRNKTVIRAKLVSVPFTNQDSNSEITTSTAMIHTHGNMLLPHHQTKFSTNSTDTTTITKSSVMVSPQTSTNNLIKIDKSQIVGLMTLEGLEKSLELWIQQAKDYQYQMSQNLVQVKSTIAAVKQHYQITDDQHIQSQDLYPSPVSSPPKQQHSQTSRSITTSAQYQNGTDHHRQQQPTILGFSHSSNGTNSHRHSSSSSLSSGDIIGPEPIVYENKKQPLVPVAYNIRSAQQKSTINENEYCVSYQSTVPLNKFNNNHNHSKPNTTIDSGNGYQRQQPSQSQTYKQNSIDITSAVVPYQRFERGIEFEGHVIKLYNPSYFFLRITNQTATYDEMDKDLNLHYNSVDCHNTYNPKRGDFCAALSDMDGKWYRARIIRLKRTENFDLYEVIYIDSGEMSSLQLSQIRPLGSKFAQLPVQALACTLGNVIPASSQQQQLGWNRRSCMAFENCTNKSKKLKISVLDSTDIKWPMMFIHIATPNHPNVAEYMSSLFLTKSSTNIDISNYWCKKIRPEQYILFNMSSLINQKLHFHTSIQINRTNDEIIDLIIKDLEWLQRE</sequence>
<dbReference type="Proteomes" id="UP000682733">
    <property type="component" value="Unassembled WGS sequence"/>
</dbReference>
<name>A0A814F7K8_9BILA</name>
<feature type="region of interest" description="Disordered" evidence="1">
    <location>
        <begin position="212"/>
        <end position="279"/>
    </location>
</feature>
<dbReference type="Gene3D" id="2.40.50.90">
    <property type="match status" value="1"/>
</dbReference>
<dbReference type="InterPro" id="IPR002999">
    <property type="entry name" value="Tudor"/>
</dbReference>
<feature type="compositionally biased region" description="Low complexity" evidence="1">
    <location>
        <begin position="258"/>
        <end position="277"/>
    </location>
</feature>
<dbReference type="EMBL" id="CAJOBA010003501">
    <property type="protein sequence ID" value="CAF3683897.1"/>
    <property type="molecule type" value="Genomic_DNA"/>
</dbReference>
<evidence type="ECO:0000256" key="1">
    <source>
        <dbReference type="SAM" id="MobiDB-lite"/>
    </source>
</evidence>
<protein>
    <recommendedName>
        <fullName evidence="2">Tudor domain-containing protein</fullName>
    </recommendedName>
</protein>
<dbReference type="InterPro" id="IPR035437">
    <property type="entry name" value="SNase_OB-fold_sf"/>
</dbReference>